<dbReference type="SMART" id="SM00066">
    <property type="entry name" value="GAL4"/>
    <property type="match status" value="1"/>
</dbReference>
<dbReference type="VEuPathDB" id="FungiDB:CXQ87_001004"/>
<evidence type="ECO:0000256" key="5">
    <source>
        <dbReference type="ARBA" id="ARBA00023242"/>
    </source>
</evidence>
<dbReference type="GO" id="GO:0000981">
    <property type="term" value="F:DNA-binding transcription factor activity, RNA polymerase II-specific"/>
    <property type="evidence" value="ECO:0007669"/>
    <property type="project" value="InterPro"/>
</dbReference>
<dbReference type="CDD" id="cd00067">
    <property type="entry name" value="GAL4"/>
    <property type="match status" value="1"/>
</dbReference>
<evidence type="ECO:0000313" key="9">
    <source>
        <dbReference type="Proteomes" id="UP000244406"/>
    </source>
</evidence>
<keyword evidence="4" id="KW-0804">Transcription</keyword>
<feature type="compositionally biased region" description="Polar residues" evidence="6">
    <location>
        <begin position="103"/>
        <end position="120"/>
    </location>
</feature>
<proteinExistence type="predicted"/>
<feature type="region of interest" description="Disordered" evidence="6">
    <location>
        <begin position="664"/>
        <end position="686"/>
    </location>
</feature>
<dbReference type="GO" id="GO:0005634">
    <property type="term" value="C:nucleus"/>
    <property type="evidence" value="ECO:0007669"/>
    <property type="project" value="UniProtKB-SubCell"/>
</dbReference>
<keyword evidence="5" id="KW-0539">Nucleus</keyword>
<feature type="compositionally biased region" description="Basic and acidic residues" evidence="6">
    <location>
        <begin position="664"/>
        <end position="674"/>
    </location>
</feature>
<evidence type="ECO:0000259" key="7">
    <source>
        <dbReference type="PROSITE" id="PS00463"/>
    </source>
</evidence>
<dbReference type="GO" id="GO:0008270">
    <property type="term" value="F:zinc ion binding"/>
    <property type="evidence" value="ECO:0007669"/>
    <property type="project" value="InterPro"/>
</dbReference>
<dbReference type="PANTHER" id="PTHR31845">
    <property type="entry name" value="FINGER DOMAIN PROTEIN, PUTATIVE-RELATED"/>
    <property type="match status" value="1"/>
</dbReference>
<comment type="caution">
    <text evidence="8">The sequence shown here is derived from an EMBL/GenBank/DDBJ whole genome shotgun (WGS) entry which is preliminary data.</text>
</comment>
<dbReference type="RefSeq" id="XP_025339027.1">
    <property type="nucleotide sequence ID" value="XM_025479554.1"/>
</dbReference>
<dbReference type="EMBL" id="PKFP01000008">
    <property type="protein sequence ID" value="PVH18087.1"/>
    <property type="molecule type" value="Genomic_DNA"/>
</dbReference>
<sequence length="828" mass="93020">MAEHERDMSNHSSPAGGTGSSSGSKRVRRTKACKQCHALKVRCTPLDESDPHSPCVRCSNAGKVCEIDVDQPRKRRRRAAGSESVADLHEQIAELKEQLRQSNAQLQAKNQSSPGVNSTPRVPGITETPSDTGSPFFVSKADLEREISLLTEGGSNLSDITSVIKERSAYRKAHIEKTRVKDVVTAGIITMEEASKRLHIYKTEVFRRHPLVDVPQDKSTEQLIEEMPFLFNTVVSIASLVMNKDSNTDICSQVEIFAIEAVCTEIMVWGSKSVELVKSLILLSLWYNSPEFFKQRRYHILNTVSVSLLHDLGIVSRPSYTYSTENKTIVKQQEQHTAIEYRALIMILYISTVSICLILRRNIYVKWTPYVNECCLCLEKEDSDRFRSLATFSRLNHELERIHHIVHAPDSVENKSAVSKYVIKEFQGILSSLKGRIHPANYLQKAYYHSIEAYLHQPDFNEVQLVNTDGTGCASKLDATTLKAISQCTVSCLCALDEVAKLEPSDVAALPLVYSSRIVYTAGMLMRMRYLILSLPSHIEKDLVPRYAIQSIQKLKNLIFETSQSYPANNFLLKMRLILQLFIQTYVTQVSDLLKSHSETPNQFKPVSKDISRSERKQMALLATDMFSTGGGIMTTESGRYNAPAMHLDLLSYAASFRRMSEDAGKGEPLKKENNGVNNGTHPVQLPENVDMSAANQYPPQNFANRPMPMDPGMMTGSSANTGNTPQYNTPMPNYMPQGQYRYQDRGSQVPSVFDNNSMMQPNPSMSTQDDSMQFQGTDGQELDKMLGKESVNSINEEFWSYLLSADSNKLHFAQDMPGPNDEVFFMN</sequence>
<dbReference type="InterPro" id="IPR051089">
    <property type="entry name" value="prtT"/>
</dbReference>
<evidence type="ECO:0000256" key="4">
    <source>
        <dbReference type="ARBA" id="ARBA00023163"/>
    </source>
</evidence>
<dbReference type="PANTHER" id="PTHR31845:SF10">
    <property type="entry name" value="ZN(II)2CYS6 TRANSCRIPTION FACTOR (EUROFUNG)"/>
    <property type="match status" value="1"/>
</dbReference>
<comment type="subcellular location">
    <subcellularLocation>
        <location evidence="1">Nucleus</location>
    </subcellularLocation>
</comment>
<organism evidence="8 9">
    <name type="scientific">Candidozyma duobushaemuli</name>
    <dbReference type="NCBI Taxonomy" id="1231522"/>
    <lineage>
        <taxon>Eukaryota</taxon>
        <taxon>Fungi</taxon>
        <taxon>Dikarya</taxon>
        <taxon>Ascomycota</taxon>
        <taxon>Saccharomycotina</taxon>
        <taxon>Pichiomycetes</taxon>
        <taxon>Metschnikowiaceae</taxon>
        <taxon>Candidozyma</taxon>
    </lineage>
</organism>
<dbReference type="InterPro" id="IPR036864">
    <property type="entry name" value="Zn2-C6_fun-type_DNA-bd_sf"/>
</dbReference>
<dbReference type="AlphaFoldDB" id="A0A2V1AID3"/>
<evidence type="ECO:0000256" key="6">
    <source>
        <dbReference type="SAM" id="MobiDB-lite"/>
    </source>
</evidence>
<accession>A0A2V1AID3</accession>
<feature type="domain" description="Zn(2)-C6 fungal-type" evidence="7">
    <location>
        <begin position="32"/>
        <end position="65"/>
    </location>
</feature>
<dbReference type="SUPFAM" id="SSF57701">
    <property type="entry name" value="Zn2/Cys6 DNA-binding domain"/>
    <property type="match status" value="1"/>
</dbReference>
<protein>
    <recommendedName>
        <fullName evidence="7">Zn(2)-C6 fungal-type domain-containing protein</fullName>
    </recommendedName>
</protein>
<gene>
    <name evidence="8" type="ORF">CXQ87_001004</name>
</gene>
<keyword evidence="2" id="KW-0805">Transcription regulation</keyword>
<evidence type="ECO:0000313" key="8">
    <source>
        <dbReference type="EMBL" id="PVH18087.1"/>
    </source>
</evidence>
<dbReference type="InterPro" id="IPR001138">
    <property type="entry name" value="Zn2Cys6_DnaBD"/>
</dbReference>
<dbReference type="Gene3D" id="4.10.240.10">
    <property type="entry name" value="Zn(2)-C6 fungal-type DNA-binding domain"/>
    <property type="match status" value="1"/>
</dbReference>
<evidence type="ECO:0000256" key="2">
    <source>
        <dbReference type="ARBA" id="ARBA00023015"/>
    </source>
</evidence>
<keyword evidence="9" id="KW-1185">Reference proteome</keyword>
<dbReference type="GeneID" id="37001005"/>
<dbReference type="GO" id="GO:0000976">
    <property type="term" value="F:transcription cis-regulatory region binding"/>
    <property type="evidence" value="ECO:0007669"/>
    <property type="project" value="TreeGrafter"/>
</dbReference>
<feature type="region of interest" description="Disordered" evidence="6">
    <location>
        <begin position="103"/>
        <end position="136"/>
    </location>
</feature>
<reference evidence="8 9" key="1">
    <citation type="submission" date="2017-12" db="EMBL/GenBank/DDBJ databases">
        <title>Genome Sequence of the Amphotericin B-resistant Candida duobushaemulonii strain, B09383.</title>
        <authorList>
            <person name="Chow N.A."/>
            <person name="Gade L."/>
            <person name="Batra D."/>
            <person name="Rowe L.A."/>
            <person name="Loparev V.N."/>
            <person name="Litvintseva A.P."/>
        </authorList>
    </citation>
    <scope>NUCLEOTIDE SEQUENCE [LARGE SCALE GENOMIC DNA]</scope>
    <source>
        <strain evidence="8 9">B09383</strain>
    </source>
</reference>
<dbReference type="PROSITE" id="PS00463">
    <property type="entry name" value="ZN2_CY6_FUNGAL_1"/>
    <property type="match status" value="1"/>
</dbReference>
<feature type="region of interest" description="Disordered" evidence="6">
    <location>
        <begin position="1"/>
        <end position="28"/>
    </location>
</feature>
<name>A0A2V1AID3_9ASCO</name>
<evidence type="ECO:0000256" key="3">
    <source>
        <dbReference type="ARBA" id="ARBA00023125"/>
    </source>
</evidence>
<dbReference type="Proteomes" id="UP000244406">
    <property type="component" value="Unassembled WGS sequence"/>
</dbReference>
<evidence type="ECO:0000256" key="1">
    <source>
        <dbReference type="ARBA" id="ARBA00004123"/>
    </source>
</evidence>
<keyword evidence="3" id="KW-0238">DNA-binding</keyword>